<dbReference type="EMBL" id="CP002690">
    <property type="protein sequence ID" value="AEE14894.1"/>
    <property type="molecule type" value="Genomic_DNA"/>
</dbReference>
<dbReference type="CDD" id="cd06261">
    <property type="entry name" value="TM_PBP2"/>
    <property type="match status" value="1"/>
</dbReference>
<feature type="transmembrane region" description="Helical" evidence="7">
    <location>
        <begin position="59"/>
        <end position="85"/>
    </location>
</feature>
<dbReference type="GO" id="GO:0005886">
    <property type="term" value="C:plasma membrane"/>
    <property type="evidence" value="ECO:0007669"/>
    <property type="project" value="UniProtKB-SubCell"/>
</dbReference>
<evidence type="ECO:0000256" key="4">
    <source>
        <dbReference type="ARBA" id="ARBA00022692"/>
    </source>
</evidence>
<evidence type="ECO:0000313" key="10">
    <source>
        <dbReference type="Proteomes" id="UP000011765"/>
    </source>
</evidence>
<evidence type="ECO:0000256" key="5">
    <source>
        <dbReference type="ARBA" id="ARBA00022989"/>
    </source>
</evidence>
<evidence type="ECO:0000256" key="6">
    <source>
        <dbReference type="ARBA" id="ARBA00023136"/>
    </source>
</evidence>
<comment type="similarity">
    <text evidence="7">Belongs to the binding-protein-dependent transport system permease family.</text>
</comment>
<accession>M1E962</accession>
<dbReference type="Proteomes" id="UP000011765">
    <property type="component" value="Chromosome"/>
</dbReference>
<dbReference type="InterPro" id="IPR035906">
    <property type="entry name" value="MetI-like_sf"/>
</dbReference>
<dbReference type="RefSeq" id="WP_013756615.1">
    <property type="nucleotide sequence ID" value="NC_015499.1"/>
</dbReference>
<evidence type="ECO:0000256" key="2">
    <source>
        <dbReference type="ARBA" id="ARBA00022448"/>
    </source>
</evidence>
<dbReference type="HOGENOM" id="CLU_016047_14_1_9"/>
<keyword evidence="4 7" id="KW-0812">Transmembrane</keyword>
<dbReference type="Pfam" id="PF00528">
    <property type="entry name" value="BPD_transp_1"/>
    <property type="match status" value="1"/>
</dbReference>
<organism evidence="9 10">
    <name type="scientific">Thermodesulfobium narugense DSM 14796</name>
    <dbReference type="NCBI Taxonomy" id="747365"/>
    <lineage>
        <taxon>Bacteria</taxon>
        <taxon>Pseudomonadati</taxon>
        <taxon>Thermodesulfobiota</taxon>
        <taxon>Thermodesulfobiia</taxon>
        <taxon>Thermodesulfobiales</taxon>
        <taxon>Thermodesulfobiaceae</taxon>
        <taxon>Thermodesulfobium</taxon>
    </lineage>
</organism>
<keyword evidence="2 7" id="KW-0813">Transport</keyword>
<sequence>MKNKVDSKRFHFNWLLLTFWLFSMIILGFIVLPLIEMLLEQPIDMIIKAAQMPDITNSILLSIEASLITSIIAVIFGTPLSYILARIEFPYKSIVEAIVNLPLAVPHTVAGIALLFVFGRSGPIGHITERFGISFWGTIFGIIVGMLFVSLPYMINSARLGFENVDIRIEKAARTLGATNRQVFFHISLPLAFRSILSGMVLTYARSIAEFGAVIILAYYPETAPVKIYELFLTGGLKQSSAAAVLLLIITISTFIIFRYLTDFNRKGHKLK</sequence>
<reference evidence="9 10" key="1">
    <citation type="submission" date="2011-04" db="EMBL/GenBank/DDBJ databases">
        <title>The complete genome of Thermodesulfobium narugense DSM 14796.</title>
        <authorList>
            <consortium name="US DOE Joint Genome Institute (JGI-PGF)"/>
            <person name="Lucas S."/>
            <person name="Han J."/>
            <person name="Lapidus A."/>
            <person name="Bruce D."/>
            <person name="Goodwin L."/>
            <person name="Pitluck S."/>
            <person name="Peters L."/>
            <person name="Kyrpides N."/>
            <person name="Mavromatis K."/>
            <person name="Pagani I."/>
            <person name="Ivanova N."/>
            <person name="Ovchinnikova G."/>
            <person name="Zhang X."/>
            <person name="Saunders L."/>
            <person name="Detter J.C."/>
            <person name="Tapia R."/>
            <person name="Han C."/>
            <person name="Land M."/>
            <person name="Hauser L."/>
            <person name="Markowitz V."/>
            <person name="Cheng J.-F."/>
            <person name="Hugenholtz P."/>
            <person name="Woyke T."/>
            <person name="Wu D."/>
            <person name="Spring S."/>
            <person name="Schroeder M."/>
            <person name="Brambilla E."/>
            <person name="Klenk H.-P."/>
            <person name="Eisen J.A."/>
        </authorList>
    </citation>
    <scope>NUCLEOTIDE SEQUENCE [LARGE SCALE GENOMIC DNA]</scope>
    <source>
        <strain evidence="9 10">DSM 14796</strain>
    </source>
</reference>
<evidence type="ECO:0000256" key="1">
    <source>
        <dbReference type="ARBA" id="ARBA00004651"/>
    </source>
</evidence>
<feature type="transmembrane region" description="Helical" evidence="7">
    <location>
        <begin position="12"/>
        <end position="39"/>
    </location>
</feature>
<protein>
    <submittedName>
        <fullName evidence="9">ABC-type transporter, integral membrane subunit</fullName>
    </submittedName>
</protein>
<evidence type="ECO:0000313" key="9">
    <source>
        <dbReference type="EMBL" id="AEE14894.1"/>
    </source>
</evidence>
<dbReference type="SUPFAM" id="SSF161098">
    <property type="entry name" value="MetI-like"/>
    <property type="match status" value="1"/>
</dbReference>
<dbReference type="OrthoDB" id="9795403at2"/>
<dbReference type="InterPro" id="IPR000515">
    <property type="entry name" value="MetI-like"/>
</dbReference>
<keyword evidence="6 7" id="KW-0472">Membrane</keyword>
<dbReference type="STRING" id="747365.Thena_1277"/>
<feature type="transmembrane region" description="Helical" evidence="7">
    <location>
        <begin position="240"/>
        <end position="262"/>
    </location>
</feature>
<dbReference type="PROSITE" id="PS50928">
    <property type="entry name" value="ABC_TM1"/>
    <property type="match status" value="1"/>
</dbReference>
<dbReference type="AlphaFoldDB" id="M1E962"/>
<comment type="subcellular location">
    <subcellularLocation>
        <location evidence="1 7">Cell membrane</location>
        <topology evidence="1 7">Multi-pass membrane protein</topology>
    </subcellularLocation>
</comment>
<name>M1E962_9BACT</name>
<evidence type="ECO:0000256" key="3">
    <source>
        <dbReference type="ARBA" id="ARBA00022475"/>
    </source>
</evidence>
<feature type="domain" description="ABC transmembrane type-1" evidence="8">
    <location>
        <begin position="59"/>
        <end position="258"/>
    </location>
</feature>
<gene>
    <name evidence="9" type="ORF">Thena_1277</name>
</gene>
<dbReference type="PANTHER" id="PTHR30183">
    <property type="entry name" value="MOLYBDENUM TRANSPORT SYSTEM PERMEASE PROTEIN MODB"/>
    <property type="match status" value="1"/>
</dbReference>
<dbReference type="Gene3D" id="1.10.3720.10">
    <property type="entry name" value="MetI-like"/>
    <property type="match status" value="1"/>
</dbReference>
<dbReference type="PANTHER" id="PTHR30183:SF3">
    <property type="entry name" value="MOLYBDENUM TRANSPORT SYSTEM PERMEASE PROTEIN MODB"/>
    <property type="match status" value="1"/>
</dbReference>
<dbReference type="KEGG" id="tnr:Thena_1277"/>
<dbReference type="eggNOG" id="COG0555">
    <property type="taxonomic scope" value="Bacteria"/>
</dbReference>
<keyword evidence="3" id="KW-1003">Cell membrane</keyword>
<feature type="transmembrane region" description="Helical" evidence="7">
    <location>
        <begin position="131"/>
        <end position="155"/>
    </location>
</feature>
<keyword evidence="5 7" id="KW-1133">Transmembrane helix</keyword>
<evidence type="ECO:0000256" key="7">
    <source>
        <dbReference type="RuleBase" id="RU363032"/>
    </source>
</evidence>
<feature type="transmembrane region" description="Helical" evidence="7">
    <location>
        <begin position="97"/>
        <end position="119"/>
    </location>
</feature>
<proteinExistence type="inferred from homology"/>
<dbReference type="GO" id="GO:0055085">
    <property type="term" value="P:transmembrane transport"/>
    <property type="evidence" value="ECO:0007669"/>
    <property type="project" value="InterPro"/>
</dbReference>
<keyword evidence="10" id="KW-1185">Reference proteome</keyword>
<evidence type="ECO:0000259" key="8">
    <source>
        <dbReference type="PROSITE" id="PS50928"/>
    </source>
</evidence>